<sequence length="200" mass="22378">MSATAIRARYSSRGTISARRPSQILQDLFFSCCLPGSARTGPTPDLQERQKPMAELIAELLDRREIPKYLEGVEDVATGWALNETPTDAEGWIGTGDDGIAIHEIDSERCLIKYELWDGPPPALNTWDRTWSGSVRLTSGKIRAVNQYSGGESYGAVFDLGRKNGVWRIRAYRKALGHEEFTPDLISFTLLKIQFWLESA</sequence>
<comment type="caution">
    <text evidence="1">The sequence shown here is derived from an EMBL/GenBank/DDBJ whole genome shotgun (WGS) entry which is preliminary data.</text>
</comment>
<evidence type="ECO:0000313" key="1">
    <source>
        <dbReference type="EMBL" id="GGK98986.1"/>
    </source>
</evidence>
<dbReference type="AlphaFoldDB" id="A0AA37BNV0"/>
<reference evidence="1" key="2">
    <citation type="submission" date="2022-09" db="EMBL/GenBank/DDBJ databases">
        <authorList>
            <person name="Sun Q."/>
            <person name="Ohkuma M."/>
        </authorList>
    </citation>
    <scope>NUCLEOTIDE SEQUENCE</scope>
    <source>
        <strain evidence="1">JCM 3093</strain>
    </source>
</reference>
<protein>
    <submittedName>
        <fullName evidence="1">Uncharacterized protein</fullName>
    </submittedName>
</protein>
<evidence type="ECO:0000313" key="2">
    <source>
        <dbReference type="Proteomes" id="UP000627984"/>
    </source>
</evidence>
<reference evidence="1" key="1">
    <citation type="journal article" date="2014" name="Int. J. Syst. Evol. Microbiol.">
        <title>Complete genome sequence of Corynebacterium casei LMG S-19264T (=DSM 44701T), isolated from a smear-ripened cheese.</title>
        <authorList>
            <consortium name="US DOE Joint Genome Institute (JGI-PGF)"/>
            <person name="Walter F."/>
            <person name="Albersmeier A."/>
            <person name="Kalinowski J."/>
            <person name="Ruckert C."/>
        </authorList>
    </citation>
    <scope>NUCLEOTIDE SEQUENCE</scope>
    <source>
        <strain evidence="1">JCM 3093</strain>
    </source>
</reference>
<dbReference type="Proteomes" id="UP000627984">
    <property type="component" value="Unassembled WGS sequence"/>
</dbReference>
<dbReference type="EMBL" id="BMQD01000044">
    <property type="protein sequence ID" value="GGK98986.1"/>
    <property type="molecule type" value="Genomic_DNA"/>
</dbReference>
<accession>A0AA37BNV0</accession>
<proteinExistence type="predicted"/>
<name>A0AA37BNV0_9ACTN</name>
<gene>
    <name evidence="1" type="ORF">GCM10010126_67980</name>
</gene>
<organism evidence="1 2">
    <name type="scientific">Planomonospora parontospora</name>
    <dbReference type="NCBI Taxonomy" id="58119"/>
    <lineage>
        <taxon>Bacteria</taxon>
        <taxon>Bacillati</taxon>
        <taxon>Actinomycetota</taxon>
        <taxon>Actinomycetes</taxon>
        <taxon>Streptosporangiales</taxon>
        <taxon>Streptosporangiaceae</taxon>
        <taxon>Planomonospora</taxon>
    </lineage>
</organism>